<evidence type="ECO:0000313" key="2">
    <source>
        <dbReference type="Proteomes" id="UP001499987"/>
    </source>
</evidence>
<organism evidence="1 2">
    <name type="scientific">Kitasatospora arboriphila</name>
    <dbReference type="NCBI Taxonomy" id="258052"/>
    <lineage>
        <taxon>Bacteria</taxon>
        <taxon>Bacillati</taxon>
        <taxon>Actinomycetota</taxon>
        <taxon>Actinomycetes</taxon>
        <taxon>Kitasatosporales</taxon>
        <taxon>Streptomycetaceae</taxon>
        <taxon>Kitasatospora</taxon>
    </lineage>
</organism>
<dbReference type="InterPro" id="IPR036038">
    <property type="entry name" value="Aminotransferase-like"/>
</dbReference>
<sequence length="255" mass="26924">MAELDGRPATAAQLQALALTNYGHFTTMLVEDGLVRGLGLHLARLERDCRELFGADLDLERVRAYARRAAPTAGAATVRVTVFDPELDLGRIGGAASPRVLVTTRPAGPAELPPLRVRTVRYERDAPHVKGVGLFGALRERRAAQAAGYDDALFTDASGAVSEGGTWNIGFVRGGEVLWPTADQLRGTTMELLQAAHPWRALRITGAAGFEAAFATNAAVGVRPVAAVDGTDLAVAHPVVAALRAAYAAVRGERL</sequence>
<keyword evidence="2" id="KW-1185">Reference proteome</keyword>
<dbReference type="Proteomes" id="UP001499987">
    <property type="component" value="Unassembled WGS sequence"/>
</dbReference>
<dbReference type="NCBIfam" id="NF006734">
    <property type="entry name" value="PRK09266.1"/>
    <property type="match status" value="1"/>
</dbReference>
<dbReference type="InterPro" id="IPR043131">
    <property type="entry name" value="BCAT-like_N"/>
</dbReference>
<dbReference type="RefSeq" id="WP_344623107.1">
    <property type="nucleotide sequence ID" value="NZ_BAAALD010000013.1"/>
</dbReference>
<proteinExistence type="predicted"/>
<dbReference type="InterPro" id="IPR043132">
    <property type="entry name" value="BCAT-like_C"/>
</dbReference>
<dbReference type="EMBL" id="BAAALD010000013">
    <property type="protein sequence ID" value="GAA1077764.1"/>
    <property type="molecule type" value="Genomic_DNA"/>
</dbReference>
<keyword evidence="1" id="KW-0808">Transferase</keyword>
<protein>
    <submittedName>
        <fullName evidence="1">Aminotransferase class IV family protein</fullName>
    </submittedName>
</protein>
<dbReference type="SUPFAM" id="SSF56752">
    <property type="entry name" value="D-aminoacid aminotransferase-like PLP-dependent enzymes"/>
    <property type="match status" value="1"/>
</dbReference>
<gene>
    <name evidence="1" type="ORF">GCM10009663_19510</name>
</gene>
<dbReference type="Gene3D" id="3.30.470.10">
    <property type="match status" value="1"/>
</dbReference>
<dbReference type="InterPro" id="IPR001544">
    <property type="entry name" value="Aminotrans_IV"/>
</dbReference>
<accession>A0ABP4DXH3</accession>
<dbReference type="GO" id="GO:0008483">
    <property type="term" value="F:transaminase activity"/>
    <property type="evidence" value="ECO:0007669"/>
    <property type="project" value="UniProtKB-KW"/>
</dbReference>
<dbReference type="Gene3D" id="3.20.10.10">
    <property type="entry name" value="D-amino Acid Aminotransferase, subunit A, domain 2"/>
    <property type="match status" value="1"/>
</dbReference>
<name>A0ABP4DXH3_9ACTN</name>
<keyword evidence="1" id="KW-0032">Aminotransferase</keyword>
<evidence type="ECO:0000313" key="1">
    <source>
        <dbReference type="EMBL" id="GAA1077764.1"/>
    </source>
</evidence>
<dbReference type="Pfam" id="PF01063">
    <property type="entry name" value="Aminotran_4"/>
    <property type="match status" value="1"/>
</dbReference>
<reference evidence="2" key="1">
    <citation type="journal article" date="2019" name="Int. J. Syst. Evol. Microbiol.">
        <title>The Global Catalogue of Microorganisms (GCM) 10K type strain sequencing project: providing services to taxonomists for standard genome sequencing and annotation.</title>
        <authorList>
            <consortium name="The Broad Institute Genomics Platform"/>
            <consortium name="The Broad Institute Genome Sequencing Center for Infectious Disease"/>
            <person name="Wu L."/>
            <person name="Ma J."/>
        </authorList>
    </citation>
    <scope>NUCLEOTIDE SEQUENCE [LARGE SCALE GENOMIC DNA]</scope>
    <source>
        <strain evidence="2">JCM 13002</strain>
    </source>
</reference>
<comment type="caution">
    <text evidence="1">The sequence shown here is derived from an EMBL/GenBank/DDBJ whole genome shotgun (WGS) entry which is preliminary data.</text>
</comment>